<protein>
    <submittedName>
        <fullName evidence="1">Uncharacterized protein</fullName>
    </submittedName>
</protein>
<dbReference type="eggNOG" id="ENOG502Z7T8">
    <property type="taxonomic scope" value="Bacteria"/>
</dbReference>
<dbReference type="STRING" id="497964.CfE428DRAFT_1280"/>
<dbReference type="InParanoid" id="B4CXI9"/>
<comment type="caution">
    <text evidence="1">The sequence shown here is derived from an EMBL/GenBank/DDBJ whole genome shotgun (WGS) entry which is preliminary data.</text>
</comment>
<proteinExistence type="predicted"/>
<name>B4CXI9_9BACT</name>
<evidence type="ECO:0000313" key="1">
    <source>
        <dbReference type="EMBL" id="EDY20987.1"/>
    </source>
</evidence>
<organism evidence="1 2">
    <name type="scientific">Chthoniobacter flavus Ellin428</name>
    <dbReference type="NCBI Taxonomy" id="497964"/>
    <lineage>
        <taxon>Bacteria</taxon>
        <taxon>Pseudomonadati</taxon>
        <taxon>Verrucomicrobiota</taxon>
        <taxon>Spartobacteria</taxon>
        <taxon>Chthoniobacterales</taxon>
        <taxon>Chthoniobacteraceae</taxon>
        <taxon>Chthoniobacter</taxon>
    </lineage>
</organism>
<keyword evidence="2" id="KW-1185">Reference proteome</keyword>
<dbReference type="AlphaFoldDB" id="B4CXI9"/>
<accession>B4CXI9</accession>
<sequence length="1028" mass="115495">MPASVPDSKALRRQHQWSPGGVSGYPLTHPIVGQGEFFQTFQHFIHVVEHDQEGFVQVFAAVAPWGVGKSRLGYELIGQINDAGRGWFTRQSGSNIADSALFRDAPDRDKYLGLFIRYTQIANEHQNTDNWFGYGLYKALLPLAKEEFDGSIQGNIAKEAYDRLFALGFEKDKLAAALELDAGHTPEKLYGDKTLVTRLCEAAYAYFKAFGIAYVVVVLDELETITESVTFGKEEGDLRRLDGAAIKLIARAIKEEDPRHKLPWLRYVALCSPAIGDELREVQSTARRFELVDLSRNAFADVSDFVRKLREEGRLAQEYPTGVVEAAYAMSGGNFGWFNVIMSSVDQVLRDLGGEATLGRIFSECVAKSARVKTHVLDHTVLRGINVPAAQKAPVEEFLYGQLPRPLTAWTDEQRELLTKANNEYGEEISEYFQRVDWSEEQCAQALRDGRFSGRKSAGNSAASTSFFDLRQLLANLGTYAIHETKGQPPQGGRHVLLVPLAQRDFCDLAAMLYPHPAVEDAARALWRFFFHNTTEFPPERATHLGPSASMLQRVNLRLRRDNAQTQVLRDTEGNTALESALVAVKAQNENERARQILTGAMRVLDDHWEYDPVTPALRGDFVAIETVGGTKKGLLRADWLKLHPDGRAVLAWVRNIEEYEKLCDVVTAQFDKLGRTPVVVLTSSRALADQIASAASTKVRDSRTFATVFQLSPREETMLHQIGLPRATWSGFVLGSGQLTSAFHTRAQSFYRLLKDHVGNWREALDKLGRIAWPFRPGGVLRDEDRDQLLSAWRWMFLGDEARRTLAHADEHSGLKVEEILDLLRRMESSAAARSSYRAEERAGLFDRLNEGAEPQLPAFVATLLRRLFAGRTWSLDVAEREWFWGYAFEPQFRKKEVFGQWMALLCEMGFARLDPAVGDNEKRYCVILREHLAGERQAAENWLNDTYTKIVNDQLVVVFGDDRVRALFGPTGVKTLGAREKLDRAKECLEKLDTVEAKYATTSDPVQFAELLRTGARLRPGSAAGR</sequence>
<gene>
    <name evidence="1" type="ORF">CfE428DRAFT_1280</name>
</gene>
<evidence type="ECO:0000313" key="2">
    <source>
        <dbReference type="Proteomes" id="UP000005824"/>
    </source>
</evidence>
<dbReference type="RefSeq" id="WP_006978606.1">
    <property type="nucleotide sequence ID" value="NZ_ABVL01000003.1"/>
</dbReference>
<dbReference type="EMBL" id="ABVL01000003">
    <property type="protein sequence ID" value="EDY20987.1"/>
    <property type="molecule type" value="Genomic_DNA"/>
</dbReference>
<reference evidence="1 2" key="1">
    <citation type="journal article" date="2011" name="J. Bacteriol.">
        <title>Genome sequence of Chthoniobacter flavus Ellin428, an aerobic heterotrophic soil bacterium.</title>
        <authorList>
            <person name="Kant R."/>
            <person name="van Passel M.W."/>
            <person name="Palva A."/>
            <person name="Lucas S."/>
            <person name="Lapidus A."/>
            <person name="Glavina Del Rio T."/>
            <person name="Dalin E."/>
            <person name="Tice H."/>
            <person name="Bruce D."/>
            <person name="Goodwin L."/>
            <person name="Pitluck S."/>
            <person name="Larimer F.W."/>
            <person name="Land M.L."/>
            <person name="Hauser L."/>
            <person name="Sangwan P."/>
            <person name="de Vos W.M."/>
            <person name="Janssen P.H."/>
            <person name="Smidt H."/>
        </authorList>
    </citation>
    <scope>NUCLEOTIDE SEQUENCE [LARGE SCALE GENOMIC DNA]</scope>
    <source>
        <strain evidence="1 2">Ellin428</strain>
    </source>
</reference>
<dbReference type="Proteomes" id="UP000005824">
    <property type="component" value="Unassembled WGS sequence"/>
</dbReference>